<dbReference type="SUPFAM" id="SSF53335">
    <property type="entry name" value="S-adenosyl-L-methionine-dependent methyltransferases"/>
    <property type="match status" value="1"/>
</dbReference>
<evidence type="ECO:0000313" key="3">
    <source>
        <dbReference type="Proteomes" id="UP000054976"/>
    </source>
</evidence>
<dbReference type="RefSeq" id="WP_059176589.1">
    <property type="nucleotide sequence ID" value="NZ_BCNO01000002.1"/>
</dbReference>
<organism evidence="2 3">
    <name type="scientific">Thermodesulfovibrio aggregans</name>
    <dbReference type="NCBI Taxonomy" id="86166"/>
    <lineage>
        <taxon>Bacteria</taxon>
        <taxon>Pseudomonadati</taxon>
        <taxon>Nitrospirota</taxon>
        <taxon>Thermodesulfovibrionia</taxon>
        <taxon>Thermodesulfovibrionales</taxon>
        <taxon>Thermodesulfovibrionaceae</taxon>
        <taxon>Thermodesulfovibrio</taxon>
    </lineage>
</organism>
<proteinExistence type="predicted"/>
<keyword evidence="2" id="KW-0808">Transferase</keyword>
<gene>
    <name evidence="2" type="ORF">TAGGR_221</name>
</gene>
<dbReference type="OrthoDB" id="7272699at2"/>
<keyword evidence="3" id="KW-1185">Reference proteome</keyword>
<comment type="caution">
    <text evidence="2">The sequence shown here is derived from an EMBL/GenBank/DDBJ whole genome shotgun (WGS) entry which is preliminary data.</text>
</comment>
<dbReference type="Pfam" id="PF05050">
    <property type="entry name" value="Methyltransf_21"/>
    <property type="match status" value="1"/>
</dbReference>
<dbReference type="InterPro" id="IPR052514">
    <property type="entry name" value="SAM-dependent_MTase"/>
</dbReference>
<dbReference type="STRING" id="86166.TAGGR_221"/>
<keyword evidence="2" id="KW-0489">Methyltransferase</keyword>
<name>A0A0U9HW43_9BACT</name>
<evidence type="ECO:0000259" key="1">
    <source>
        <dbReference type="Pfam" id="PF05050"/>
    </source>
</evidence>
<protein>
    <submittedName>
        <fullName evidence="2">Methyltransferase, FkbM family</fullName>
    </submittedName>
</protein>
<reference evidence="3" key="1">
    <citation type="submission" date="2016-01" db="EMBL/GenBank/DDBJ databases">
        <title>Draft genome sequence of Thermodesulfovibrio aggregans strain TGE-P1.</title>
        <authorList>
            <person name="Sekiguchi Y."/>
            <person name="Ohashi A."/>
            <person name="Matsuura N."/>
            <person name="Tourlousse M.D."/>
        </authorList>
    </citation>
    <scope>NUCLEOTIDE SEQUENCE [LARGE SCALE GENOMIC DNA]</scope>
    <source>
        <strain evidence="3">TGE-P1</strain>
    </source>
</reference>
<dbReference type="EMBL" id="BCNO01000002">
    <property type="protein sequence ID" value="GAQ95137.1"/>
    <property type="molecule type" value="Genomic_DNA"/>
</dbReference>
<dbReference type="AlphaFoldDB" id="A0A0U9HW43"/>
<accession>A0A0U9HW43</accession>
<dbReference type="GO" id="GO:0008168">
    <property type="term" value="F:methyltransferase activity"/>
    <property type="evidence" value="ECO:0007669"/>
    <property type="project" value="UniProtKB-KW"/>
</dbReference>
<dbReference type="NCBIfam" id="TIGR01444">
    <property type="entry name" value="fkbM_fam"/>
    <property type="match status" value="1"/>
</dbReference>
<dbReference type="InterPro" id="IPR029063">
    <property type="entry name" value="SAM-dependent_MTases_sf"/>
</dbReference>
<dbReference type="GO" id="GO:0032259">
    <property type="term" value="P:methylation"/>
    <property type="evidence" value="ECO:0007669"/>
    <property type="project" value="UniProtKB-KW"/>
</dbReference>
<dbReference type="InterPro" id="IPR006342">
    <property type="entry name" value="FkbM_mtfrase"/>
</dbReference>
<evidence type="ECO:0000313" key="2">
    <source>
        <dbReference type="EMBL" id="GAQ95137.1"/>
    </source>
</evidence>
<feature type="domain" description="Methyltransferase FkbM" evidence="1">
    <location>
        <begin position="99"/>
        <end position="256"/>
    </location>
</feature>
<sequence>MTLQELLERNFIALSKIQEFREKSKETFGQFTQLFHEYKNKFPYYGFIPIVIQDIEFVMFSGNDDLSAMAYFWYGPSSYERKSMALWLEMVKEADIIYDIGAYTGLYSLSASVKNPSAKVYSFEPVRRTYGRLLLNIEINRLKKRIIPINKAILNKSCSLTIKNYRGGGILDAGASVVDKGIPIFKEEELISAVSLDEFIEEVKEIPHTVKIDVEGAECLVFEGMKKILELRPYIIIELWPKTYNIIKNTLEYYNYQCYIIDDKNNRISTAPEKINSVQNFFCEPKGGK</sequence>
<dbReference type="PANTHER" id="PTHR34203">
    <property type="entry name" value="METHYLTRANSFERASE, FKBM FAMILY PROTEIN"/>
    <property type="match status" value="1"/>
</dbReference>
<dbReference type="Gene3D" id="3.40.50.150">
    <property type="entry name" value="Vaccinia Virus protein VP39"/>
    <property type="match status" value="1"/>
</dbReference>
<dbReference type="Proteomes" id="UP000054976">
    <property type="component" value="Unassembled WGS sequence"/>
</dbReference>
<dbReference type="PANTHER" id="PTHR34203:SF15">
    <property type="entry name" value="SLL1173 PROTEIN"/>
    <property type="match status" value="1"/>
</dbReference>